<dbReference type="RefSeq" id="WP_375356941.1">
    <property type="nucleotide sequence ID" value="NZ_JBHHMI010000018.1"/>
</dbReference>
<protein>
    <submittedName>
        <fullName evidence="1">Uncharacterized protein</fullName>
    </submittedName>
</protein>
<dbReference type="EMBL" id="JBHHMI010000018">
    <property type="protein sequence ID" value="MFB5268686.1"/>
    <property type="molecule type" value="Genomic_DNA"/>
</dbReference>
<accession>A0ABV5AWV2</accession>
<name>A0ABV5AWV2_9BACL</name>
<keyword evidence="2" id="KW-1185">Reference proteome</keyword>
<dbReference type="Proteomes" id="UP001580346">
    <property type="component" value="Unassembled WGS sequence"/>
</dbReference>
<organism evidence="1 2">
    <name type="scientific">Paenibacillus enshidis</name>
    <dbReference type="NCBI Taxonomy" id="1458439"/>
    <lineage>
        <taxon>Bacteria</taxon>
        <taxon>Bacillati</taxon>
        <taxon>Bacillota</taxon>
        <taxon>Bacilli</taxon>
        <taxon>Bacillales</taxon>
        <taxon>Paenibacillaceae</taxon>
        <taxon>Paenibacillus</taxon>
    </lineage>
</organism>
<dbReference type="Pfam" id="PF24716">
    <property type="entry name" value="WapI"/>
    <property type="match status" value="1"/>
</dbReference>
<evidence type="ECO:0000313" key="1">
    <source>
        <dbReference type="EMBL" id="MFB5268686.1"/>
    </source>
</evidence>
<comment type="caution">
    <text evidence="1">The sequence shown here is derived from an EMBL/GenBank/DDBJ whole genome shotgun (WGS) entry which is preliminary data.</text>
</comment>
<dbReference type="InterPro" id="IPR056510">
    <property type="entry name" value="WapI"/>
</dbReference>
<sequence>MVGKEWEELLKSYPSAELVSSDRKNRIIICVYGYESSQEMLDASDIDWLKCRMRVECLNFAGEVDGPYLENGSILHWQAEAEALCNTYKETGWFSAIEPELDFRLERDDIHRQQFKVTGHLAARIVEQSSVLSYEFLTNVRSLRDFAAGLKRLITSFPARNHPTSRP</sequence>
<gene>
    <name evidence="1" type="ORF">ACE41H_18135</name>
</gene>
<proteinExistence type="predicted"/>
<reference evidence="1 2" key="1">
    <citation type="submission" date="2024-09" db="EMBL/GenBank/DDBJ databases">
        <title>Paenibacillus zeirhizospherea sp. nov., isolated from surface of the maize (Zea mays) roots in a horticulture field, Hungary.</title>
        <authorList>
            <person name="Marton D."/>
            <person name="Farkas M."/>
            <person name="Bedics A."/>
            <person name="Toth E."/>
            <person name="Tancsics A."/>
            <person name="Boka K."/>
            <person name="Maroti G."/>
            <person name="Kriszt B."/>
            <person name="Cserhati M."/>
        </authorList>
    </citation>
    <scope>NUCLEOTIDE SEQUENCE [LARGE SCALE GENOMIC DNA]</scope>
    <source>
        <strain evidence="1 2">KCTC 33519</strain>
    </source>
</reference>
<evidence type="ECO:0000313" key="2">
    <source>
        <dbReference type="Proteomes" id="UP001580346"/>
    </source>
</evidence>